<dbReference type="OrthoDB" id="9893869at2"/>
<keyword evidence="3" id="KW-1185">Reference proteome</keyword>
<keyword evidence="1" id="KW-0472">Membrane</keyword>
<keyword evidence="1" id="KW-1133">Transmembrane helix</keyword>
<reference evidence="2 3" key="1">
    <citation type="submission" date="2019-01" db="EMBL/GenBank/DDBJ databases">
        <title>Vagococcus silagei sp. nov. isolated from brewer's grain.</title>
        <authorList>
            <person name="Guu J.-R."/>
        </authorList>
    </citation>
    <scope>NUCLEOTIDE SEQUENCE [LARGE SCALE GENOMIC DNA]</scope>
    <source>
        <strain evidence="2 3">2B-2</strain>
    </source>
</reference>
<sequence>MENQEDLIELTAEEEQELQELEQKGRGSKILKGVLTGLIVLLLSAGIFGLLRLYPFLSKFEGTWVDSQSGNYIVENHGNKSTFKIENIQESANLTLIFKGDLYASGSNRYKTKNNQVYLEVFKKGLPENVINEFEKNTEAYEIEKNTEEELLLKYKESAVKAAFRESNIDHLFYYELTGFGKGIKGKEVKMRNTGFASNTLTLSKEDSH</sequence>
<feature type="transmembrane region" description="Helical" evidence="1">
    <location>
        <begin position="30"/>
        <end position="51"/>
    </location>
</feature>
<evidence type="ECO:0000313" key="2">
    <source>
        <dbReference type="EMBL" id="THB62339.1"/>
    </source>
</evidence>
<evidence type="ECO:0000313" key="3">
    <source>
        <dbReference type="Proteomes" id="UP000310506"/>
    </source>
</evidence>
<name>A0A4V3TVB9_9ENTE</name>
<dbReference type="RefSeq" id="WP_136135725.1">
    <property type="nucleotide sequence ID" value="NZ_SDGV01000001.1"/>
</dbReference>
<proteinExistence type="predicted"/>
<evidence type="ECO:0000256" key="1">
    <source>
        <dbReference type="SAM" id="Phobius"/>
    </source>
</evidence>
<dbReference type="EMBL" id="SDGV01000001">
    <property type="protein sequence ID" value="THB62339.1"/>
    <property type="molecule type" value="Genomic_DNA"/>
</dbReference>
<organism evidence="2 3">
    <name type="scientific">Vagococcus silagei</name>
    <dbReference type="NCBI Taxonomy" id="2508885"/>
    <lineage>
        <taxon>Bacteria</taxon>
        <taxon>Bacillati</taxon>
        <taxon>Bacillota</taxon>
        <taxon>Bacilli</taxon>
        <taxon>Lactobacillales</taxon>
        <taxon>Enterococcaceae</taxon>
        <taxon>Vagococcus</taxon>
    </lineage>
</organism>
<comment type="caution">
    <text evidence="2">The sequence shown here is derived from an EMBL/GenBank/DDBJ whole genome shotgun (WGS) entry which is preliminary data.</text>
</comment>
<dbReference type="Proteomes" id="UP000310506">
    <property type="component" value="Unassembled WGS sequence"/>
</dbReference>
<accession>A0A4V3TVB9</accession>
<protein>
    <submittedName>
        <fullName evidence="2">Uncharacterized protein</fullName>
    </submittedName>
</protein>
<gene>
    <name evidence="2" type="ORF">ESZ54_00565</name>
</gene>
<dbReference type="AlphaFoldDB" id="A0A4V3TVB9"/>
<keyword evidence="1" id="KW-0812">Transmembrane</keyword>